<dbReference type="AlphaFoldDB" id="A0A9P5N9Z1"/>
<evidence type="ECO:0000313" key="3">
    <source>
        <dbReference type="Proteomes" id="UP000724874"/>
    </source>
</evidence>
<keyword evidence="3" id="KW-1185">Reference proteome</keyword>
<evidence type="ECO:0000256" key="1">
    <source>
        <dbReference type="SAM" id="MobiDB-lite"/>
    </source>
</evidence>
<gene>
    <name evidence="2" type="ORF">CPB84DRAFT_1795162</name>
</gene>
<accession>A0A9P5N9Z1</accession>
<reference evidence="2" key="1">
    <citation type="submission" date="2020-11" db="EMBL/GenBank/DDBJ databases">
        <authorList>
            <consortium name="DOE Joint Genome Institute"/>
            <person name="Ahrendt S."/>
            <person name="Riley R."/>
            <person name="Andreopoulos W."/>
            <person name="LaButti K."/>
            <person name="Pangilinan J."/>
            <person name="Ruiz-duenas F.J."/>
            <person name="Barrasa J.M."/>
            <person name="Sanchez-Garcia M."/>
            <person name="Camarero S."/>
            <person name="Miyauchi S."/>
            <person name="Serrano A."/>
            <person name="Linde D."/>
            <person name="Babiker R."/>
            <person name="Drula E."/>
            <person name="Ayuso-Fernandez I."/>
            <person name="Pacheco R."/>
            <person name="Padilla G."/>
            <person name="Ferreira P."/>
            <person name="Barriuso J."/>
            <person name="Kellner H."/>
            <person name="Castanera R."/>
            <person name="Alfaro M."/>
            <person name="Ramirez L."/>
            <person name="Pisabarro A.G."/>
            <person name="Kuo A."/>
            <person name="Tritt A."/>
            <person name="Lipzen A."/>
            <person name="He G."/>
            <person name="Yan M."/>
            <person name="Ng V."/>
            <person name="Cullen D."/>
            <person name="Martin F."/>
            <person name="Rosso M.-N."/>
            <person name="Henrissat B."/>
            <person name="Hibbett D."/>
            <person name="Martinez A.T."/>
            <person name="Grigoriev I.V."/>
        </authorList>
    </citation>
    <scope>NUCLEOTIDE SEQUENCE</scope>
    <source>
        <strain evidence="2">AH 44721</strain>
    </source>
</reference>
<evidence type="ECO:0000313" key="2">
    <source>
        <dbReference type="EMBL" id="KAF8877331.1"/>
    </source>
</evidence>
<name>A0A9P5N9Z1_GYMJU</name>
<dbReference type="EMBL" id="JADNYJ010000172">
    <property type="protein sequence ID" value="KAF8877331.1"/>
    <property type="molecule type" value="Genomic_DNA"/>
</dbReference>
<feature type="compositionally biased region" description="Low complexity" evidence="1">
    <location>
        <begin position="20"/>
        <end position="58"/>
    </location>
</feature>
<dbReference type="Proteomes" id="UP000724874">
    <property type="component" value="Unassembled WGS sequence"/>
</dbReference>
<sequence>MQRRLQLDPHLFLLTSSTLSSVVSPSSPSFRPSSRGSTRLRATTTSSTNRTGPSGTSSHISTLPVSTLYSATDRTETIKSFKTLVAYCGRCCCWMPCGQLACEREEPEDLQHERRQCG</sequence>
<comment type="caution">
    <text evidence="2">The sequence shown here is derived from an EMBL/GenBank/DDBJ whole genome shotgun (WGS) entry which is preliminary data.</text>
</comment>
<feature type="region of interest" description="Disordered" evidence="1">
    <location>
        <begin position="20"/>
        <end position="61"/>
    </location>
</feature>
<organism evidence="2 3">
    <name type="scientific">Gymnopilus junonius</name>
    <name type="common">Spectacular rustgill mushroom</name>
    <name type="synonym">Gymnopilus spectabilis subsp. junonius</name>
    <dbReference type="NCBI Taxonomy" id="109634"/>
    <lineage>
        <taxon>Eukaryota</taxon>
        <taxon>Fungi</taxon>
        <taxon>Dikarya</taxon>
        <taxon>Basidiomycota</taxon>
        <taxon>Agaricomycotina</taxon>
        <taxon>Agaricomycetes</taxon>
        <taxon>Agaricomycetidae</taxon>
        <taxon>Agaricales</taxon>
        <taxon>Agaricineae</taxon>
        <taxon>Hymenogastraceae</taxon>
        <taxon>Gymnopilus</taxon>
    </lineage>
</organism>
<protein>
    <submittedName>
        <fullName evidence="2">Uncharacterized protein</fullName>
    </submittedName>
</protein>
<proteinExistence type="predicted"/>